<dbReference type="EMBL" id="JAIQCV010000010">
    <property type="protein sequence ID" value="KAH1055408.1"/>
    <property type="molecule type" value="Genomic_DNA"/>
</dbReference>
<protein>
    <submittedName>
        <fullName evidence="1">Uncharacterized protein</fullName>
    </submittedName>
</protein>
<evidence type="ECO:0000313" key="1">
    <source>
        <dbReference type="EMBL" id="KAH1055408.1"/>
    </source>
</evidence>
<gene>
    <name evidence="1" type="ORF">J1N35_033473</name>
</gene>
<evidence type="ECO:0000313" key="2">
    <source>
        <dbReference type="Proteomes" id="UP000828251"/>
    </source>
</evidence>
<name>A0A9D3UQD4_9ROSI</name>
<dbReference type="AlphaFoldDB" id="A0A9D3UQD4"/>
<proteinExistence type="predicted"/>
<dbReference type="Proteomes" id="UP000828251">
    <property type="component" value="Unassembled WGS sequence"/>
</dbReference>
<reference evidence="1 2" key="1">
    <citation type="journal article" date="2021" name="Plant Biotechnol. J.">
        <title>Multi-omics assisted identification of the key and species-specific regulatory components of drought-tolerant mechanisms in Gossypium stocksii.</title>
        <authorList>
            <person name="Yu D."/>
            <person name="Ke L."/>
            <person name="Zhang D."/>
            <person name="Wu Y."/>
            <person name="Sun Y."/>
            <person name="Mei J."/>
            <person name="Sun J."/>
            <person name="Sun Y."/>
        </authorList>
    </citation>
    <scope>NUCLEOTIDE SEQUENCE [LARGE SCALE GENOMIC DNA]</scope>
    <source>
        <strain evidence="2">cv. E1</strain>
        <tissue evidence="1">Leaf</tissue>
    </source>
</reference>
<comment type="caution">
    <text evidence="1">The sequence shown here is derived from an EMBL/GenBank/DDBJ whole genome shotgun (WGS) entry which is preliminary data.</text>
</comment>
<accession>A0A9D3UQD4</accession>
<sequence>MDSKGKQDFKELSPILEHMTVQELEVNASLSNSGSDNLELGIEALTQIVREVLDGVFEARMREISETL</sequence>
<keyword evidence="2" id="KW-1185">Reference proteome</keyword>
<organism evidence="1 2">
    <name type="scientific">Gossypium stocksii</name>
    <dbReference type="NCBI Taxonomy" id="47602"/>
    <lineage>
        <taxon>Eukaryota</taxon>
        <taxon>Viridiplantae</taxon>
        <taxon>Streptophyta</taxon>
        <taxon>Embryophyta</taxon>
        <taxon>Tracheophyta</taxon>
        <taxon>Spermatophyta</taxon>
        <taxon>Magnoliopsida</taxon>
        <taxon>eudicotyledons</taxon>
        <taxon>Gunneridae</taxon>
        <taxon>Pentapetalae</taxon>
        <taxon>rosids</taxon>
        <taxon>malvids</taxon>
        <taxon>Malvales</taxon>
        <taxon>Malvaceae</taxon>
        <taxon>Malvoideae</taxon>
        <taxon>Gossypium</taxon>
    </lineage>
</organism>